<sequence>MYSVILTELGISVFNDGQVDKSFPFSNPVKEYLAIKNKEAKLNELINYLAKIQRGVSVSDESLLAILKKFSIDCHIMDLEELEKVQSTKPQIIVDSGFASNLQDTLGKLREFALGFSSSKVTEVSQSPDLHIIQAINSLDEIDKIANGLSSRLREWYGLHFPELDNMIDSINGYAQIVMAGKRESLSKQVFEEAGFPESKVEMLSLILSKSRGGDISDINLSIVQSIAKQILDFYELRKKLEEHVESEMQEIAPNLSAILGTAVGARILGRAGSLKRMASLPASTIQVLGAEKALFRSLKTGSQPPKHGLLFQHAMVHAAPRWQRGKIARAVAAKAVIAARVDVYGEGLNQTLLEKLNIRVDEIGKKYENPTEKDIRKPQQFSRGDGNFGGRREGGRREGGRREGGRREGGRREGGRFDERRREGGRREGGRFDERRREGGRREGGRFDERRREGGDRNERSSYGNRREGGDRNERSSYGERRREGSDSNRKRKKFGRR</sequence>
<dbReference type="GeneID" id="32900852"/>
<dbReference type="GO" id="GO:0030515">
    <property type="term" value="F:snoRNA binding"/>
    <property type="evidence" value="ECO:0007669"/>
    <property type="project" value="InterPro"/>
</dbReference>
<dbReference type="Gene3D" id="1.10.246.90">
    <property type="entry name" value="Nop domain"/>
    <property type="match status" value="1"/>
</dbReference>
<feature type="region of interest" description="Disordered" evidence="2">
    <location>
        <begin position="370"/>
        <end position="499"/>
    </location>
</feature>
<dbReference type="PROSITE" id="PS51358">
    <property type="entry name" value="NOP"/>
    <property type="match status" value="1"/>
</dbReference>
<dbReference type="Proteomes" id="UP000249949">
    <property type="component" value="Chromosome"/>
</dbReference>
<organism evidence="4 5">
    <name type="scientific">Candidatus Nitrosomarinus catalinensis</name>
    <dbReference type="NCBI Taxonomy" id="1898749"/>
    <lineage>
        <taxon>Archaea</taxon>
        <taxon>Nitrososphaerota</taxon>
        <taxon>Nitrososphaeria</taxon>
        <taxon>Nitrosopumilales</taxon>
        <taxon>Nitrosopumilaceae</taxon>
        <taxon>Candidatus Nitrosomarinus</taxon>
    </lineage>
</organism>
<evidence type="ECO:0000313" key="4">
    <source>
        <dbReference type="EMBL" id="ARS63978.1"/>
    </source>
</evidence>
<dbReference type="InterPro" id="IPR042239">
    <property type="entry name" value="Nop_C"/>
</dbReference>
<protein>
    <submittedName>
        <fullName evidence="4">Putative NOP5 family protein</fullName>
    </submittedName>
</protein>
<gene>
    <name evidence="4" type="ORF">NMSP_0354</name>
</gene>
<dbReference type="AlphaFoldDB" id="A0A2Z2HIJ8"/>
<feature type="compositionally biased region" description="Basic and acidic residues" evidence="2">
    <location>
        <begin position="391"/>
        <end position="490"/>
    </location>
</feature>
<reference evidence="4 5" key="1">
    <citation type="journal article" date="2017" name="Environ. Microbiol.">
        <title>Genome and epigenome of a novel marine Thaumarchaeota strain suggest viral infection, phosphorothioation DNA modification and multiple restriction systems.</title>
        <authorList>
            <person name="Ahlgren N.A."/>
            <person name="Chen Y."/>
            <person name="Needham D.M."/>
            <person name="Parada A.E."/>
            <person name="Sachdeva R."/>
            <person name="Trinh V."/>
            <person name="Chen T."/>
            <person name="Fuhrman J.A."/>
        </authorList>
    </citation>
    <scope>NUCLEOTIDE SEQUENCE [LARGE SCALE GENOMIC DNA]</scope>
    <source>
        <strain evidence="4 5">SPOT01</strain>
    </source>
</reference>
<dbReference type="SUPFAM" id="SSF89124">
    <property type="entry name" value="Nop domain"/>
    <property type="match status" value="1"/>
</dbReference>
<dbReference type="RefSeq" id="WP_086907175.1">
    <property type="nucleotide sequence ID" value="NZ_CP021324.1"/>
</dbReference>
<dbReference type="InterPro" id="IPR045056">
    <property type="entry name" value="Nop56/Nop58"/>
</dbReference>
<dbReference type="Gene3D" id="1.10.287.4070">
    <property type="match status" value="1"/>
</dbReference>
<comment type="similarity">
    <text evidence="1">Belongs to the NOP5/NOP56 family.</text>
</comment>
<keyword evidence="5" id="KW-1185">Reference proteome</keyword>
<dbReference type="GO" id="GO:0031428">
    <property type="term" value="C:box C/D methylation guide snoRNP complex"/>
    <property type="evidence" value="ECO:0007669"/>
    <property type="project" value="InterPro"/>
</dbReference>
<feature type="domain" description="Nop" evidence="3">
    <location>
        <begin position="252"/>
        <end position="381"/>
    </location>
</feature>
<dbReference type="InterPro" id="IPR002687">
    <property type="entry name" value="Nop_dom"/>
</dbReference>
<accession>A0A2Z2HIJ8</accession>
<dbReference type="InterPro" id="IPR012976">
    <property type="entry name" value="NOSIC"/>
</dbReference>
<dbReference type="FunFam" id="1.10.246.90:FF:000007">
    <property type="entry name" value="Pre mRNA splicing protein"/>
    <property type="match status" value="1"/>
</dbReference>
<dbReference type="EMBL" id="CP021324">
    <property type="protein sequence ID" value="ARS63978.1"/>
    <property type="molecule type" value="Genomic_DNA"/>
</dbReference>
<dbReference type="Pfam" id="PF01798">
    <property type="entry name" value="Nop"/>
    <property type="match status" value="1"/>
</dbReference>
<evidence type="ECO:0000256" key="2">
    <source>
        <dbReference type="SAM" id="MobiDB-lite"/>
    </source>
</evidence>
<evidence type="ECO:0000259" key="3">
    <source>
        <dbReference type="PROSITE" id="PS51358"/>
    </source>
</evidence>
<dbReference type="PANTHER" id="PTHR10894:SF0">
    <property type="entry name" value="NUCLEOLAR PROTEIN 56"/>
    <property type="match status" value="1"/>
</dbReference>
<evidence type="ECO:0000313" key="5">
    <source>
        <dbReference type="Proteomes" id="UP000249949"/>
    </source>
</evidence>
<dbReference type="KEGG" id="nct:NMSP_0354"/>
<dbReference type="SMART" id="SM00931">
    <property type="entry name" value="NOSIC"/>
    <property type="match status" value="1"/>
</dbReference>
<dbReference type="PANTHER" id="PTHR10894">
    <property type="entry name" value="NUCLEOLAR PROTEIN 5 NUCLEOLAR PROTEIN NOP5 NOP58"/>
    <property type="match status" value="1"/>
</dbReference>
<name>A0A2Z2HIJ8_9ARCH</name>
<evidence type="ECO:0000256" key="1">
    <source>
        <dbReference type="ARBA" id="ARBA00009211"/>
    </source>
</evidence>
<proteinExistence type="inferred from homology"/>
<dbReference type="InterPro" id="IPR036070">
    <property type="entry name" value="Nop_dom_sf"/>
</dbReference>
<dbReference type="OrthoDB" id="11877at2157"/>